<dbReference type="PANTHER" id="PTHR48081">
    <property type="entry name" value="AB HYDROLASE SUPERFAMILY PROTEIN C4A8.06C"/>
    <property type="match status" value="1"/>
</dbReference>
<dbReference type="InterPro" id="IPR004378">
    <property type="entry name" value="F420H2_quin_Rdtase"/>
</dbReference>
<keyword evidence="1" id="KW-0378">Hydrolase</keyword>
<protein>
    <submittedName>
        <fullName evidence="4">Nitroreductase family deazaflavin-dependent oxidoreductase</fullName>
    </submittedName>
</protein>
<evidence type="ECO:0000256" key="1">
    <source>
        <dbReference type="ARBA" id="ARBA00022801"/>
    </source>
</evidence>
<dbReference type="InterPro" id="IPR029058">
    <property type="entry name" value="AB_hydrolase_fold"/>
</dbReference>
<accession>A0A2W2GA69</accession>
<dbReference type="NCBIfam" id="TIGR00026">
    <property type="entry name" value="hi_GC_TIGR00026"/>
    <property type="match status" value="1"/>
</dbReference>
<dbReference type="Pfam" id="PF01814">
    <property type="entry name" value="Hemerythrin"/>
    <property type="match status" value="1"/>
</dbReference>
<dbReference type="Gene3D" id="3.40.50.1820">
    <property type="entry name" value="alpha/beta hydrolase"/>
    <property type="match status" value="1"/>
</dbReference>
<dbReference type="Proteomes" id="UP000249304">
    <property type="component" value="Unassembled WGS sequence"/>
</dbReference>
<dbReference type="Pfam" id="PF04075">
    <property type="entry name" value="F420H2_quin_red"/>
    <property type="match status" value="1"/>
</dbReference>
<evidence type="ECO:0000259" key="2">
    <source>
        <dbReference type="Pfam" id="PF01814"/>
    </source>
</evidence>
<comment type="caution">
    <text evidence="4">The sequence shown here is derived from an EMBL/GenBank/DDBJ whole genome shotgun (WGS) entry which is preliminary data.</text>
</comment>
<dbReference type="AlphaFoldDB" id="A0A2W2GA69"/>
<evidence type="ECO:0000313" key="5">
    <source>
        <dbReference type="Proteomes" id="UP000249304"/>
    </source>
</evidence>
<proteinExistence type="predicted"/>
<dbReference type="InterPro" id="IPR012312">
    <property type="entry name" value="Hemerythrin-like"/>
</dbReference>
<dbReference type="PANTHER" id="PTHR48081:SF8">
    <property type="entry name" value="ALPHA_BETA HYDROLASE FOLD-3 DOMAIN-CONTAINING PROTEIN-RELATED"/>
    <property type="match status" value="1"/>
</dbReference>
<evidence type="ECO:0000259" key="3">
    <source>
        <dbReference type="Pfam" id="PF07859"/>
    </source>
</evidence>
<dbReference type="SUPFAM" id="SSF53474">
    <property type="entry name" value="alpha/beta-Hydrolases"/>
    <property type="match status" value="1"/>
</dbReference>
<evidence type="ECO:0000313" key="4">
    <source>
        <dbReference type="EMBL" id="PZG23694.1"/>
    </source>
</evidence>
<dbReference type="Gene3D" id="1.20.120.520">
    <property type="entry name" value="nmb1532 protein domain like"/>
    <property type="match status" value="1"/>
</dbReference>
<dbReference type="Gene3D" id="2.30.110.10">
    <property type="entry name" value="Electron Transport, Fmn-binding Protein, Chain A"/>
    <property type="match status" value="1"/>
</dbReference>
<dbReference type="InterPro" id="IPR013094">
    <property type="entry name" value="AB_hydrolase_3"/>
</dbReference>
<dbReference type="GO" id="GO:0016787">
    <property type="term" value="F:hydrolase activity"/>
    <property type="evidence" value="ECO:0007669"/>
    <property type="project" value="UniProtKB-KW"/>
</dbReference>
<keyword evidence="5" id="KW-1185">Reference proteome</keyword>
<sequence>MPYDFNQQIIEEFRAGRGRVGGPFEGARLLLLTTTGARSGARHTVPLGYLPDEGGRMLVIASAGGAPHHPAWYHNLRADPRVTVETGVFTIEAEAAVLEGEERDRLFARAVEADSGWADYQAKSGRVLPVVALTPRSGSFPDLPEGEVLKAIHDAFRRELALVRAEVAASGPRLGAQLRVNCLTLCGGLHHHHTVESGGLFPHLRDRHPELDAVLDRLHAEHTVLAGLLDDLRQLVSADSADLLTRVDRLITEIENHLAYEERHLVPLMNALPPRHEDHSTVTRVPADPGDRAAVMAAMRSPAAGAPPLDADMTPRLPHTGGVPGQWVTGSAAEDGVTLYVHGGGFEHTQPALEPLMAYRLSQATGRPVFKTDQRLAPAHPYPAALDDVVAVYRSLLEQGVPADRVILSGESSGGTLVLSALLALKAAGDPLPGAAVAISPLTDLTLSSPSLDADDGQDVLSRPVVERITAQYLAGARADQAPQSPLHGDLRGLPPLLLVAGTAEVLLDDTRRFAAAAAAAGVEVTLDLYEGMPHAFHLSVLAQEPPAVAMTFLRRLSDWCPGRSR</sequence>
<organism evidence="4 5">
    <name type="scientific">Nonomuraea aridisoli</name>
    <dbReference type="NCBI Taxonomy" id="2070368"/>
    <lineage>
        <taxon>Bacteria</taxon>
        <taxon>Bacillati</taxon>
        <taxon>Actinomycetota</taxon>
        <taxon>Actinomycetes</taxon>
        <taxon>Streptosporangiales</taxon>
        <taxon>Streptosporangiaceae</taxon>
        <taxon>Nonomuraea</taxon>
    </lineage>
</organism>
<dbReference type="InterPro" id="IPR012349">
    <property type="entry name" value="Split_barrel_FMN-bd"/>
</dbReference>
<dbReference type="InterPro" id="IPR050300">
    <property type="entry name" value="GDXG_lipolytic_enzyme"/>
</dbReference>
<reference evidence="4 5" key="1">
    <citation type="submission" date="2018-01" db="EMBL/GenBank/DDBJ databases">
        <title>Draft genome sequence of Nonomuraea sp. KC333.</title>
        <authorList>
            <person name="Sahin N."/>
            <person name="Saygin H."/>
            <person name="Ay H."/>
        </authorList>
    </citation>
    <scope>NUCLEOTIDE SEQUENCE [LARGE SCALE GENOMIC DNA]</scope>
    <source>
        <strain evidence="4 5">KC333</strain>
    </source>
</reference>
<dbReference type="GO" id="GO:0016491">
    <property type="term" value="F:oxidoreductase activity"/>
    <property type="evidence" value="ECO:0007669"/>
    <property type="project" value="InterPro"/>
</dbReference>
<dbReference type="Pfam" id="PF07859">
    <property type="entry name" value="Abhydrolase_3"/>
    <property type="match status" value="1"/>
</dbReference>
<dbReference type="CDD" id="cd12108">
    <property type="entry name" value="Hr-like"/>
    <property type="match status" value="1"/>
</dbReference>
<name>A0A2W2GA69_9ACTN</name>
<dbReference type="SUPFAM" id="SSF50475">
    <property type="entry name" value="FMN-binding split barrel"/>
    <property type="match status" value="1"/>
</dbReference>
<feature type="domain" description="Alpha/beta hydrolase fold-3" evidence="3">
    <location>
        <begin position="339"/>
        <end position="538"/>
    </location>
</feature>
<dbReference type="OrthoDB" id="128186at2"/>
<dbReference type="RefSeq" id="WP_111174994.1">
    <property type="nucleotide sequence ID" value="NZ_POUD01000001.1"/>
</dbReference>
<feature type="domain" description="Hemerythrin-like" evidence="2">
    <location>
        <begin position="147"/>
        <end position="268"/>
    </location>
</feature>
<dbReference type="EMBL" id="POUD01000001">
    <property type="protein sequence ID" value="PZG23694.1"/>
    <property type="molecule type" value="Genomic_DNA"/>
</dbReference>
<gene>
    <name evidence="4" type="ORF">C1J01_00250</name>
</gene>